<dbReference type="EMBL" id="LDPH01000027">
    <property type="protein sequence ID" value="KLV23058.1"/>
    <property type="molecule type" value="Genomic_DNA"/>
</dbReference>
<name>A0A0J1IAS9_NIACI</name>
<protein>
    <submittedName>
        <fullName evidence="1">Uncharacterized protein</fullName>
    </submittedName>
</protein>
<sequence>MKQRVFETVNGKDLIIKHRKSAVIFEVDLLEDEKPNFQFQFTEETFKEFVAYIESIANEIWSSFIPKDATSEASDYWEYYDKEFDNNGYLRISEKYLEVEGPHTTTGRLYQFNKAKMQSFIFDLRKLVS</sequence>
<dbReference type="Proteomes" id="UP000036045">
    <property type="component" value="Unassembled WGS sequence"/>
</dbReference>
<organism evidence="1 2">
    <name type="scientific">Niallia circulans</name>
    <name type="common">Bacillus circulans</name>
    <dbReference type="NCBI Taxonomy" id="1397"/>
    <lineage>
        <taxon>Bacteria</taxon>
        <taxon>Bacillati</taxon>
        <taxon>Bacillota</taxon>
        <taxon>Bacilli</taxon>
        <taxon>Bacillales</taxon>
        <taxon>Bacillaceae</taxon>
        <taxon>Niallia</taxon>
    </lineage>
</organism>
<accession>A0A0J1IAS9</accession>
<dbReference type="AlphaFoldDB" id="A0A0J1IAS9"/>
<dbReference type="GeneID" id="56350546"/>
<dbReference type="OrthoDB" id="1953893at2"/>
<comment type="caution">
    <text evidence="1">The sequence shown here is derived from an EMBL/GenBank/DDBJ whole genome shotgun (WGS) entry which is preliminary data.</text>
</comment>
<proteinExistence type="predicted"/>
<evidence type="ECO:0000313" key="2">
    <source>
        <dbReference type="Proteomes" id="UP000036045"/>
    </source>
</evidence>
<evidence type="ECO:0000313" key="1">
    <source>
        <dbReference type="EMBL" id="KLV23058.1"/>
    </source>
</evidence>
<reference evidence="1 2" key="1">
    <citation type="submission" date="2015-05" db="EMBL/GenBank/DDBJ databases">
        <title>Whole genome sequence and identification of bacterial endophytes from Costus igneus.</title>
        <authorList>
            <person name="Lee Y.P."/>
            <person name="Gan H.M."/>
            <person name="Eng W."/>
            <person name="Wheatley M.S."/>
            <person name="Caraballo A."/>
            <person name="Polter S."/>
            <person name="Savka M.A."/>
            <person name="Hudson A.O."/>
        </authorList>
    </citation>
    <scope>NUCLEOTIDE SEQUENCE [LARGE SCALE GENOMIC DNA]</scope>
    <source>
        <strain evidence="1 2">RIT379</strain>
    </source>
</reference>
<keyword evidence="2" id="KW-1185">Reference proteome</keyword>
<gene>
    <name evidence="1" type="ORF">ABW02_20230</name>
</gene>
<dbReference type="RefSeq" id="WP_047944074.1">
    <property type="nucleotide sequence ID" value="NZ_CP053989.1"/>
</dbReference>
<dbReference type="PATRIC" id="fig|1397.4.peg.2801"/>